<dbReference type="EMBL" id="NHYD01000278">
    <property type="protein sequence ID" value="PPQ94656.1"/>
    <property type="molecule type" value="Genomic_DNA"/>
</dbReference>
<gene>
    <name evidence="6" type="ORF">CVT25_009387</name>
</gene>
<proteinExistence type="inferred from homology"/>
<evidence type="ECO:0000313" key="7">
    <source>
        <dbReference type="Proteomes" id="UP000283269"/>
    </source>
</evidence>
<protein>
    <submittedName>
        <fullName evidence="6">Uncharacterized protein</fullName>
    </submittedName>
</protein>
<dbReference type="PROSITE" id="PS00560">
    <property type="entry name" value="CARBOXYPEPT_SER_HIS"/>
    <property type="match status" value="1"/>
</dbReference>
<evidence type="ECO:0000256" key="3">
    <source>
        <dbReference type="ARBA" id="ARBA00022670"/>
    </source>
</evidence>
<dbReference type="InterPro" id="IPR029058">
    <property type="entry name" value="AB_hydrolase_fold"/>
</dbReference>
<comment type="caution">
    <text evidence="6">The sequence shown here is derived from an EMBL/GenBank/DDBJ whole genome shotgun (WGS) entry which is preliminary data.</text>
</comment>
<dbReference type="InParanoid" id="A0A409XVC5"/>
<organism evidence="6 7">
    <name type="scientific">Psilocybe cyanescens</name>
    <dbReference type="NCBI Taxonomy" id="93625"/>
    <lineage>
        <taxon>Eukaryota</taxon>
        <taxon>Fungi</taxon>
        <taxon>Dikarya</taxon>
        <taxon>Basidiomycota</taxon>
        <taxon>Agaricomycotina</taxon>
        <taxon>Agaricomycetes</taxon>
        <taxon>Agaricomycetidae</taxon>
        <taxon>Agaricales</taxon>
        <taxon>Agaricineae</taxon>
        <taxon>Strophariaceae</taxon>
        <taxon>Psilocybe</taxon>
    </lineage>
</organism>
<dbReference type="GO" id="GO:0004185">
    <property type="term" value="F:serine-type carboxypeptidase activity"/>
    <property type="evidence" value="ECO:0007669"/>
    <property type="project" value="InterPro"/>
</dbReference>
<reference evidence="6 7" key="1">
    <citation type="journal article" date="2018" name="Evol. Lett.">
        <title>Horizontal gene cluster transfer increased hallucinogenic mushroom diversity.</title>
        <authorList>
            <person name="Reynolds H.T."/>
            <person name="Vijayakumar V."/>
            <person name="Gluck-Thaler E."/>
            <person name="Korotkin H.B."/>
            <person name="Matheny P.B."/>
            <person name="Slot J.C."/>
        </authorList>
    </citation>
    <scope>NUCLEOTIDE SEQUENCE [LARGE SCALE GENOMIC DNA]</scope>
    <source>
        <strain evidence="6 7">2631</strain>
    </source>
</reference>
<dbReference type="AlphaFoldDB" id="A0A409XVC5"/>
<dbReference type="SUPFAM" id="SSF53474">
    <property type="entry name" value="alpha/beta-Hydrolases"/>
    <property type="match status" value="1"/>
</dbReference>
<comment type="similarity">
    <text evidence="1">Belongs to the peptidase S10 family.</text>
</comment>
<keyword evidence="3" id="KW-0645">Protease</keyword>
<dbReference type="Pfam" id="PF00450">
    <property type="entry name" value="Peptidase_S10"/>
    <property type="match status" value="1"/>
</dbReference>
<evidence type="ECO:0000256" key="5">
    <source>
        <dbReference type="ARBA" id="ARBA00023180"/>
    </source>
</evidence>
<dbReference type="InterPro" id="IPR001563">
    <property type="entry name" value="Peptidase_S10"/>
</dbReference>
<dbReference type="InterPro" id="IPR033124">
    <property type="entry name" value="Ser_caboxypep_his_AS"/>
</dbReference>
<keyword evidence="5" id="KW-0325">Glycoprotein</keyword>
<dbReference type="Gene3D" id="3.40.50.12670">
    <property type="match status" value="1"/>
</dbReference>
<evidence type="ECO:0000256" key="1">
    <source>
        <dbReference type="ARBA" id="ARBA00009431"/>
    </source>
</evidence>
<keyword evidence="2" id="KW-0121">Carboxypeptidase</keyword>
<sequence length="73" mass="8295">MTINGVPVAAIQNVDNFSFARVFLAGHEVPAFQPQAAFEIFKQVINKKQLHSVSLRNEYIQRFQVVHEKALVN</sequence>
<dbReference type="GO" id="GO:0006508">
    <property type="term" value="P:proteolysis"/>
    <property type="evidence" value="ECO:0007669"/>
    <property type="project" value="UniProtKB-KW"/>
</dbReference>
<keyword evidence="4" id="KW-0378">Hydrolase</keyword>
<keyword evidence="7" id="KW-1185">Reference proteome</keyword>
<accession>A0A409XVC5</accession>
<evidence type="ECO:0000256" key="2">
    <source>
        <dbReference type="ARBA" id="ARBA00022645"/>
    </source>
</evidence>
<name>A0A409XVC5_PSICY</name>
<dbReference type="OrthoDB" id="443318at2759"/>
<dbReference type="Proteomes" id="UP000283269">
    <property type="component" value="Unassembled WGS sequence"/>
</dbReference>
<evidence type="ECO:0000256" key="4">
    <source>
        <dbReference type="ARBA" id="ARBA00022801"/>
    </source>
</evidence>
<evidence type="ECO:0000313" key="6">
    <source>
        <dbReference type="EMBL" id="PPQ94656.1"/>
    </source>
</evidence>